<evidence type="ECO:0000313" key="10">
    <source>
        <dbReference type="EMBL" id="KAG0720378.1"/>
    </source>
</evidence>
<dbReference type="GO" id="GO:0005634">
    <property type="term" value="C:nucleus"/>
    <property type="evidence" value="ECO:0007669"/>
    <property type="project" value="UniProtKB-SubCell"/>
</dbReference>
<comment type="subcellular location">
    <subcellularLocation>
        <location evidence="2">Nucleus</location>
    </subcellularLocation>
</comment>
<evidence type="ECO:0000256" key="3">
    <source>
        <dbReference type="ARBA" id="ARBA00006958"/>
    </source>
</evidence>
<keyword evidence="11" id="KW-1185">Reference proteome</keyword>
<keyword evidence="5" id="KW-0479">Metal-binding</keyword>
<dbReference type="GO" id="GO:0046872">
    <property type="term" value="F:metal ion binding"/>
    <property type="evidence" value="ECO:0007669"/>
    <property type="project" value="UniProtKB-KW"/>
</dbReference>
<evidence type="ECO:0000256" key="7">
    <source>
        <dbReference type="ARBA" id="ARBA00023242"/>
    </source>
</evidence>
<evidence type="ECO:0000256" key="4">
    <source>
        <dbReference type="ARBA" id="ARBA00022722"/>
    </source>
</evidence>
<name>A0A8J5CFM4_CHIOP</name>
<accession>A0A8J5CFM4</accession>
<reference evidence="10" key="1">
    <citation type="submission" date="2020-07" db="EMBL/GenBank/DDBJ databases">
        <title>The High-quality genome of the commercially important snow crab, Chionoecetes opilio.</title>
        <authorList>
            <person name="Jeong J.-H."/>
            <person name="Ryu S."/>
        </authorList>
    </citation>
    <scope>NUCLEOTIDE SEQUENCE</scope>
    <source>
        <strain evidence="10">MADBK_172401_WGS</strain>
        <tissue evidence="10">Digestive gland</tissue>
    </source>
</reference>
<feature type="region of interest" description="Disordered" evidence="8">
    <location>
        <begin position="212"/>
        <end position="231"/>
    </location>
</feature>
<dbReference type="InterPro" id="IPR045249">
    <property type="entry name" value="HARBI1-like"/>
</dbReference>
<protein>
    <submittedName>
        <fullName evidence="10">Protein ALP1-like</fullName>
    </submittedName>
</protein>
<keyword evidence="4" id="KW-0540">Nuclease</keyword>
<gene>
    <name evidence="10" type="ORF">GWK47_006811</name>
</gene>
<evidence type="ECO:0000313" key="11">
    <source>
        <dbReference type="Proteomes" id="UP000770661"/>
    </source>
</evidence>
<comment type="caution">
    <text evidence="10">The sequence shown here is derived from an EMBL/GenBank/DDBJ whole genome shotgun (WGS) entry which is preliminary data.</text>
</comment>
<comment type="similarity">
    <text evidence="3">Belongs to the HARBI1 family.</text>
</comment>
<dbReference type="Pfam" id="PF13359">
    <property type="entry name" value="DDE_Tnp_4"/>
    <property type="match status" value="1"/>
</dbReference>
<evidence type="ECO:0000256" key="5">
    <source>
        <dbReference type="ARBA" id="ARBA00022723"/>
    </source>
</evidence>
<dbReference type="Proteomes" id="UP000770661">
    <property type="component" value="Unassembled WGS sequence"/>
</dbReference>
<comment type="cofactor">
    <cofactor evidence="1">
        <name>a divalent metal cation</name>
        <dbReference type="ChEBI" id="CHEBI:60240"/>
    </cofactor>
</comment>
<organism evidence="10 11">
    <name type="scientific">Chionoecetes opilio</name>
    <name type="common">Atlantic snow crab</name>
    <name type="synonym">Cancer opilio</name>
    <dbReference type="NCBI Taxonomy" id="41210"/>
    <lineage>
        <taxon>Eukaryota</taxon>
        <taxon>Metazoa</taxon>
        <taxon>Ecdysozoa</taxon>
        <taxon>Arthropoda</taxon>
        <taxon>Crustacea</taxon>
        <taxon>Multicrustacea</taxon>
        <taxon>Malacostraca</taxon>
        <taxon>Eumalacostraca</taxon>
        <taxon>Eucarida</taxon>
        <taxon>Decapoda</taxon>
        <taxon>Pleocyemata</taxon>
        <taxon>Brachyura</taxon>
        <taxon>Eubrachyura</taxon>
        <taxon>Majoidea</taxon>
        <taxon>Majidae</taxon>
        <taxon>Chionoecetes</taxon>
    </lineage>
</organism>
<dbReference type="AlphaFoldDB" id="A0A8J5CFM4"/>
<dbReference type="PANTHER" id="PTHR22930:SF198">
    <property type="entry name" value="DDE TNP4 DOMAIN-CONTAINING PROTEIN"/>
    <property type="match status" value="1"/>
</dbReference>
<sequence>MRETDCSYVVADWLHISAEFERVWNLPHACGALDGKHIRIKKPANSGSLFYNYKNFFSMVMMAVVDADYKFIWLSVGSYGSTSDGQIFNNSELRPMVEEGTLGLPPPSPLPHDDRDTPYFLIGDDAFPLRPWMMKPYSRRHLDHDERIFNYRLSRARRVVENAFGILAMRFQILLGTMQQVPETVDSIVLACTTLHKLLRFRQPATLRQYVDEEDKSQPSSRTMETGYGTC</sequence>
<feature type="domain" description="DDE Tnp4" evidence="9">
    <location>
        <begin position="33"/>
        <end position="196"/>
    </location>
</feature>
<dbReference type="InterPro" id="IPR027806">
    <property type="entry name" value="HARBI1_dom"/>
</dbReference>
<dbReference type="OrthoDB" id="7956949at2759"/>
<evidence type="ECO:0000256" key="6">
    <source>
        <dbReference type="ARBA" id="ARBA00022801"/>
    </source>
</evidence>
<keyword evidence="6" id="KW-0378">Hydrolase</keyword>
<dbReference type="GO" id="GO:0004518">
    <property type="term" value="F:nuclease activity"/>
    <property type="evidence" value="ECO:0007669"/>
    <property type="project" value="UniProtKB-KW"/>
</dbReference>
<evidence type="ECO:0000256" key="2">
    <source>
        <dbReference type="ARBA" id="ARBA00004123"/>
    </source>
</evidence>
<proteinExistence type="inferred from homology"/>
<dbReference type="GO" id="GO:0016787">
    <property type="term" value="F:hydrolase activity"/>
    <property type="evidence" value="ECO:0007669"/>
    <property type="project" value="UniProtKB-KW"/>
</dbReference>
<dbReference type="PANTHER" id="PTHR22930">
    <property type="match status" value="1"/>
</dbReference>
<keyword evidence="7" id="KW-0539">Nucleus</keyword>
<evidence type="ECO:0000256" key="8">
    <source>
        <dbReference type="SAM" id="MobiDB-lite"/>
    </source>
</evidence>
<evidence type="ECO:0000259" key="9">
    <source>
        <dbReference type="Pfam" id="PF13359"/>
    </source>
</evidence>
<evidence type="ECO:0000256" key="1">
    <source>
        <dbReference type="ARBA" id="ARBA00001968"/>
    </source>
</evidence>
<dbReference type="EMBL" id="JACEEZ010012970">
    <property type="protein sequence ID" value="KAG0720378.1"/>
    <property type="molecule type" value="Genomic_DNA"/>
</dbReference>